<dbReference type="GO" id="GO:0007165">
    <property type="term" value="P:signal transduction"/>
    <property type="evidence" value="ECO:0007669"/>
    <property type="project" value="UniProtKB-KW"/>
</dbReference>
<dbReference type="EMBL" id="FMJB01000066">
    <property type="protein sequence ID" value="SCM69811.1"/>
    <property type="molecule type" value="Genomic_DNA"/>
</dbReference>
<dbReference type="InterPro" id="IPR000727">
    <property type="entry name" value="T_SNARE_dom"/>
</dbReference>
<dbReference type="RefSeq" id="WP_072709853.1">
    <property type="nucleotide sequence ID" value="NZ_FOXY01000008.1"/>
</dbReference>
<dbReference type="GO" id="GO:0004888">
    <property type="term" value="F:transmembrane signaling receptor activity"/>
    <property type="evidence" value="ECO:0007669"/>
    <property type="project" value="InterPro"/>
</dbReference>
<dbReference type="Pfam" id="PF13188">
    <property type="entry name" value="PAS_8"/>
    <property type="match status" value="1"/>
</dbReference>
<dbReference type="Pfam" id="PF18575">
    <property type="entry name" value="HAMP_N3"/>
    <property type="match status" value="1"/>
</dbReference>
<dbReference type="Proteomes" id="UP000184085">
    <property type="component" value="Unassembled WGS sequence"/>
</dbReference>
<keyword evidence="7" id="KW-1185">Reference proteome</keyword>
<protein>
    <recommendedName>
        <fullName evidence="8">Methyl-accepting chemotaxis protein</fullName>
    </recommendedName>
</protein>
<feature type="domain" description="T-SNARE coiled-coil homology" evidence="5">
    <location>
        <begin position="281"/>
        <end position="343"/>
    </location>
</feature>
<dbReference type="InterPro" id="IPR004090">
    <property type="entry name" value="Chemotax_Me-accpt_rcpt"/>
</dbReference>
<dbReference type="PRINTS" id="PR00260">
    <property type="entry name" value="CHEMTRNSDUCR"/>
</dbReference>
<dbReference type="GO" id="GO:0006935">
    <property type="term" value="P:chemotaxis"/>
    <property type="evidence" value="ECO:0007669"/>
    <property type="project" value="UniProtKB-KW"/>
</dbReference>
<comment type="similarity">
    <text evidence="2">Belongs to the methyl-accepting chemotaxis (MCP) protein family.</text>
</comment>
<dbReference type="GO" id="GO:0005886">
    <property type="term" value="C:plasma membrane"/>
    <property type="evidence" value="ECO:0007669"/>
    <property type="project" value="TreeGrafter"/>
</dbReference>
<evidence type="ECO:0000313" key="7">
    <source>
        <dbReference type="Proteomes" id="UP000184085"/>
    </source>
</evidence>
<keyword evidence="1" id="KW-0145">Chemotaxis</keyword>
<gene>
    <name evidence="6" type="ORF">KARMA_4054</name>
</gene>
<dbReference type="AlphaFoldDB" id="A0A1M4N4T0"/>
<dbReference type="PROSITE" id="PS50111">
    <property type="entry name" value="CHEMOTAXIS_TRANSDUC_2"/>
    <property type="match status" value="1"/>
</dbReference>
<dbReference type="Pfam" id="PF00015">
    <property type="entry name" value="MCPsignal"/>
    <property type="match status" value="1"/>
</dbReference>
<dbReference type="SMART" id="SM00283">
    <property type="entry name" value="MA"/>
    <property type="match status" value="1"/>
</dbReference>
<evidence type="ECO:0000259" key="5">
    <source>
        <dbReference type="PROSITE" id="PS50192"/>
    </source>
</evidence>
<proteinExistence type="inferred from homology"/>
<dbReference type="InterPro" id="IPR004089">
    <property type="entry name" value="MCPsignal_dom"/>
</dbReference>
<dbReference type="Gene3D" id="3.30.450.20">
    <property type="entry name" value="PAS domain"/>
    <property type="match status" value="1"/>
</dbReference>
<reference evidence="7" key="1">
    <citation type="submission" date="2016-09" db="EMBL/GenBank/DDBJ databases">
        <authorList>
            <person name="Wibberg D."/>
        </authorList>
    </citation>
    <scope>NUCLEOTIDE SEQUENCE [LARGE SCALE GENOMIC DNA]</scope>
</reference>
<name>A0A1M4N4T0_9RHOB</name>
<evidence type="ECO:0008006" key="8">
    <source>
        <dbReference type="Google" id="ProtNLM"/>
    </source>
</evidence>
<dbReference type="Gene3D" id="1.10.287.950">
    <property type="entry name" value="Methyl-accepting chemotaxis protein"/>
    <property type="match status" value="1"/>
</dbReference>
<dbReference type="SUPFAM" id="SSF58104">
    <property type="entry name" value="Methyl-accepting chemotaxis protein (MCP) signaling domain"/>
    <property type="match status" value="1"/>
</dbReference>
<organism evidence="6 7">
    <name type="scientific">Donghicola eburneus</name>
    <dbReference type="NCBI Taxonomy" id="393278"/>
    <lineage>
        <taxon>Bacteria</taxon>
        <taxon>Pseudomonadati</taxon>
        <taxon>Pseudomonadota</taxon>
        <taxon>Alphaproteobacteria</taxon>
        <taxon>Rhodobacterales</taxon>
        <taxon>Roseobacteraceae</taxon>
        <taxon>Donghicola</taxon>
    </lineage>
</organism>
<accession>A0A1M4N4T0</accession>
<dbReference type="InterPro" id="IPR051310">
    <property type="entry name" value="MCP_chemotaxis"/>
</dbReference>
<dbReference type="InterPro" id="IPR000014">
    <property type="entry name" value="PAS"/>
</dbReference>
<feature type="domain" description="Methyl-accepting transducer" evidence="4">
    <location>
        <begin position="290"/>
        <end position="512"/>
    </location>
</feature>
<evidence type="ECO:0000256" key="2">
    <source>
        <dbReference type="ARBA" id="ARBA00029447"/>
    </source>
</evidence>
<dbReference type="CDD" id="cd11386">
    <property type="entry name" value="MCP_signal"/>
    <property type="match status" value="1"/>
</dbReference>
<dbReference type="PANTHER" id="PTHR43531">
    <property type="entry name" value="PROTEIN ICFG"/>
    <property type="match status" value="1"/>
</dbReference>
<keyword evidence="3" id="KW-0807">Transducer</keyword>
<dbReference type="InterPro" id="IPR041395">
    <property type="entry name" value="McpB_HAMP_3rd"/>
</dbReference>
<evidence type="ECO:0000259" key="4">
    <source>
        <dbReference type="PROSITE" id="PS50111"/>
    </source>
</evidence>
<evidence type="ECO:0000313" key="6">
    <source>
        <dbReference type="EMBL" id="SCM69811.1"/>
    </source>
</evidence>
<evidence type="ECO:0000256" key="1">
    <source>
        <dbReference type="ARBA" id="ARBA00022500"/>
    </source>
</evidence>
<evidence type="ECO:0000256" key="3">
    <source>
        <dbReference type="PROSITE-ProRule" id="PRU00284"/>
    </source>
</evidence>
<dbReference type="PANTHER" id="PTHR43531:SF11">
    <property type="entry name" value="METHYL-ACCEPTING CHEMOTAXIS PROTEIN 3"/>
    <property type="match status" value="1"/>
</dbReference>
<sequence length="571" mass="61815">MVQMTARPAASELVHGEWENVDALEALNVLSNPVMIADNEMVIRFVNDAAYKMFEAIEPDIQQDLPKFQARGVLNKSIDQFHKNPAYQRRLVSGMLKPHDGKFTIGGKHLEFRATPKFDMDGNLVSIFVEWKDQTELKDAQTQVERLISGVLDMAAAHQDGMITSVISPDGLDAKYASIATKVNEMVNGHITTKKKIIGAMQAFAKGDLDFEIEQFSGERKFINDAIEDVRHAFKTVVNDIQGLSQAIVDGNLDQVITPENYDGAYRDIIEAFELAYASLNNTIHEINEQINQISVTITQISSSAQSLSGDAQMQSTAVEQISATTEETDQMVRSNADSSASISKVVTAARGVTTDGQAKMAEMVAAMHDIRGASTDIGKIIKVIDEIAFQTNLLALNAAVEAARAGEHGRGFAVVAQEVRNLAGRSAQAAKETSDLIESSGNKVKAGVALADETQSSFVSITSDIEKIDGLMANIASSSAEQSRGITQISQAVNEITKSSMSVTSQSDELAAAAAEMEAATQSVKGQMQRFKLRPRRKATATANTAQDMMQGVSPEMMKQIQAFIASQAR</sequence>
<dbReference type="PROSITE" id="PS50192">
    <property type="entry name" value="T_SNARE"/>
    <property type="match status" value="1"/>
</dbReference>